<dbReference type="GO" id="GO:0003677">
    <property type="term" value="F:DNA binding"/>
    <property type="evidence" value="ECO:0007669"/>
    <property type="project" value="InterPro"/>
</dbReference>
<dbReference type="Pfam" id="PF02452">
    <property type="entry name" value="PemK_toxin"/>
    <property type="match status" value="1"/>
</dbReference>
<dbReference type="Proteomes" id="UP000658656">
    <property type="component" value="Unassembled WGS sequence"/>
</dbReference>
<accession>A0A8H9J0K2</accession>
<comment type="caution">
    <text evidence="3">The sequence shown here is derived from an EMBL/GenBank/DDBJ whole genome shotgun (WGS) entry which is preliminary data.</text>
</comment>
<name>A0A8H9J0K2_9PSEU</name>
<gene>
    <name evidence="3" type="ORF">GCM10017566_71970</name>
</gene>
<sequence length="111" mass="12655">MTRTVWPWQVWWANFDPQVGREQAGQRPAVVVGSAFACELPNDLVLVVPCTTKDRGLPFQPRLESLGKPSFAMCDQLKSISRSRLVKQHAARLDKPEIEAIRFVLRRLIEV</sequence>
<dbReference type="GO" id="GO:0006402">
    <property type="term" value="P:mRNA catabolic process"/>
    <property type="evidence" value="ECO:0007669"/>
    <property type="project" value="TreeGrafter"/>
</dbReference>
<dbReference type="InterPro" id="IPR003477">
    <property type="entry name" value="PemK-like"/>
</dbReference>
<dbReference type="Gene3D" id="2.30.30.110">
    <property type="match status" value="1"/>
</dbReference>
<dbReference type="GO" id="GO:0004521">
    <property type="term" value="F:RNA endonuclease activity"/>
    <property type="evidence" value="ECO:0007669"/>
    <property type="project" value="TreeGrafter"/>
</dbReference>
<evidence type="ECO:0000256" key="2">
    <source>
        <dbReference type="ARBA" id="ARBA00022649"/>
    </source>
</evidence>
<dbReference type="AlphaFoldDB" id="A0A8H9J0K2"/>
<dbReference type="RefSeq" id="WP_221215332.1">
    <property type="nucleotide sequence ID" value="NZ_BNAV01000021.1"/>
</dbReference>
<comment type="similarity">
    <text evidence="1">Belongs to the PemK/MazF family.</text>
</comment>
<dbReference type="EMBL" id="BNAV01000021">
    <property type="protein sequence ID" value="GHF87714.1"/>
    <property type="molecule type" value="Genomic_DNA"/>
</dbReference>
<dbReference type="SUPFAM" id="SSF50118">
    <property type="entry name" value="Cell growth inhibitor/plasmid maintenance toxic component"/>
    <property type="match status" value="1"/>
</dbReference>
<evidence type="ECO:0008006" key="5">
    <source>
        <dbReference type="Google" id="ProtNLM"/>
    </source>
</evidence>
<dbReference type="InterPro" id="IPR011067">
    <property type="entry name" value="Plasmid_toxin/cell-grow_inhib"/>
</dbReference>
<keyword evidence="4" id="KW-1185">Reference proteome</keyword>
<organism evidence="3 4">
    <name type="scientific">Amycolatopsis bartoniae</name>
    <dbReference type="NCBI Taxonomy" id="941986"/>
    <lineage>
        <taxon>Bacteria</taxon>
        <taxon>Bacillati</taxon>
        <taxon>Actinomycetota</taxon>
        <taxon>Actinomycetes</taxon>
        <taxon>Pseudonocardiales</taxon>
        <taxon>Pseudonocardiaceae</taxon>
        <taxon>Amycolatopsis</taxon>
    </lineage>
</organism>
<evidence type="ECO:0000313" key="4">
    <source>
        <dbReference type="Proteomes" id="UP000658656"/>
    </source>
</evidence>
<evidence type="ECO:0000313" key="3">
    <source>
        <dbReference type="EMBL" id="GHF87714.1"/>
    </source>
</evidence>
<dbReference type="PANTHER" id="PTHR33988">
    <property type="entry name" value="ENDORIBONUCLEASE MAZF-RELATED"/>
    <property type="match status" value="1"/>
</dbReference>
<proteinExistence type="inferred from homology"/>
<dbReference type="GO" id="GO:0016075">
    <property type="term" value="P:rRNA catabolic process"/>
    <property type="evidence" value="ECO:0007669"/>
    <property type="project" value="TreeGrafter"/>
</dbReference>
<evidence type="ECO:0000256" key="1">
    <source>
        <dbReference type="ARBA" id="ARBA00007521"/>
    </source>
</evidence>
<protein>
    <recommendedName>
        <fullName evidence="5">Type II toxin-antitoxin system PemK/MazF family toxin</fullName>
    </recommendedName>
</protein>
<reference evidence="3" key="1">
    <citation type="journal article" date="2014" name="Int. J. Syst. Evol. Microbiol.">
        <title>Complete genome sequence of Corynebacterium casei LMG S-19264T (=DSM 44701T), isolated from a smear-ripened cheese.</title>
        <authorList>
            <consortium name="US DOE Joint Genome Institute (JGI-PGF)"/>
            <person name="Walter F."/>
            <person name="Albersmeier A."/>
            <person name="Kalinowski J."/>
            <person name="Ruckert C."/>
        </authorList>
    </citation>
    <scope>NUCLEOTIDE SEQUENCE</scope>
    <source>
        <strain evidence="3">CGMCC 4.7679</strain>
    </source>
</reference>
<reference evidence="3" key="2">
    <citation type="submission" date="2020-09" db="EMBL/GenBank/DDBJ databases">
        <authorList>
            <person name="Sun Q."/>
            <person name="Zhou Y."/>
        </authorList>
    </citation>
    <scope>NUCLEOTIDE SEQUENCE</scope>
    <source>
        <strain evidence="3">CGMCC 4.7679</strain>
    </source>
</reference>
<dbReference type="PANTHER" id="PTHR33988:SF1">
    <property type="entry name" value="ENDORIBONUCLEASE MAZF7-RELATED"/>
    <property type="match status" value="1"/>
</dbReference>
<keyword evidence="2" id="KW-1277">Toxin-antitoxin system</keyword>